<evidence type="ECO:0000256" key="2">
    <source>
        <dbReference type="SAM" id="SignalP"/>
    </source>
</evidence>
<proteinExistence type="predicted"/>
<reference evidence="3 4" key="1">
    <citation type="submission" date="2024-06" db="EMBL/GenBank/DDBJ databases">
        <title>The Natural Products Discovery Center: Release of the First 8490 Sequenced Strains for Exploring Actinobacteria Biosynthetic Diversity.</title>
        <authorList>
            <person name="Kalkreuter E."/>
            <person name="Kautsar S.A."/>
            <person name="Yang D."/>
            <person name="Bader C.D."/>
            <person name="Teijaro C.N."/>
            <person name="Fluegel L."/>
            <person name="Davis C.M."/>
            <person name="Simpson J.R."/>
            <person name="Lauterbach L."/>
            <person name="Steele A.D."/>
            <person name="Gui C."/>
            <person name="Meng S."/>
            <person name="Li G."/>
            <person name="Viehrig K."/>
            <person name="Ye F."/>
            <person name="Su P."/>
            <person name="Kiefer A.F."/>
            <person name="Nichols A."/>
            <person name="Cepeda A.J."/>
            <person name="Yan W."/>
            <person name="Fan B."/>
            <person name="Jiang Y."/>
            <person name="Adhikari A."/>
            <person name="Zheng C.-J."/>
            <person name="Schuster L."/>
            <person name="Cowan T.M."/>
            <person name="Smanski M.J."/>
            <person name="Chevrette M.G."/>
            <person name="De Carvalho L.P.S."/>
            <person name="Shen B."/>
        </authorList>
    </citation>
    <scope>NUCLEOTIDE SEQUENCE [LARGE SCALE GENOMIC DNA]</scope>
    <source>
        <strain evidence="3 4">NPDC006434</strain>
    </source>
</reference>
<feature type="compositionally biased region" description="Low complexity" evidence="1">
    <location>
        <begin position="79"/>
        <end position="89"/>
    </location>
</feature>
<dbReference type="Proteomes" id="UP001550210">
    <property type="component" value="Unassembled WGS sequence"/>
</dbReference>
<evidence type="ECO:0008006" key="5">
    <source>
        <dbReference type="Google" id="ProtNLM"/>
    </source>
</evidence>
<feature type="chain" id="PRO_5045100016" description="Secreted protein" evidence="2">
    <location>
        <begin position="36"/>
        <end position="112"/>
    </location>
</feature>
<sequence length="112" mass="11556">MSTTPHAPVAVRQWLRVLVLALALVLPAAHGTAHASGAPPVAGETALVEYDLVETASRPPSRHHQRPAAATRPAPPAAGSPAPATAERPPLAPVPPRPPSVPHVLRSVVLRC</sequence>
<dbReference type="RefSeq" id="WP_355398292.1">
    <property type="nucleotide sequence ID" value="NZ_JBEGHN010000045.1"/>
</dbReference>
<evidence type="ECO:0000313" key="3">
    <source>
        <dbReference type="EMBL" id="MET9847078.1"/>
    </source>
</evidence>
<dbReference type="EMBL" id="JBEXPZ010000027">
    <property type="protein sequence ID" value="MET9847078.1"/>
    <property type="molecule type" value="Genomic_DNA"/>
</dbReference>
<keyword evidence="4" id="KW-1185">Reference proteome</keyword>
<organism evidence="3 4">
    <name type="scientific">Streptomyces ossamyceticus</name>
    <dbReference type="NCBI Taxonomy" id="249581"/>
    <lineage>
        <taxon>Bacteria</taxon>
        <taxon>Bacillati</taxon>
        <taxon>Actinomycetota</taxon>
        <taxon>Actinomycetes</taxon>
        <taxon>Kitasatosporales</taxon>
        <taxon>Streptomycetaceae</taxon>
        <taxon>Streptomyces</taxon>
    </lineage>
</organism>
<evidence type="ECO:0000256" key="1">
    <source>
        <dbReference type="SAM" id="MobiDB-lite"/>
    </source>
</evidence>
<accession>A0ABV2UZT8</accession>
<keyword evidence="2" id="KW-0732">Signal</keyword>
<name>A0ABV2UZT8_9ACTN</name>
<feature type="region of interest" description="Disordered" evidence="1">
    <location>
        <begin position="55"/>
        <end position="102"/>
    </location>
</feature>
<feature type="compositionally biased region" description="Pro residues" evidence="1">
    <location>
        <begin position="90"/>
        <end position="101"/>
    </location>
</feature>
<comment type="caution">
    <text evidence="3">The sequence shown here is derived from an EMBL/GenBank/DDBJ whole genome shotgun (WGS) entry which is preliminary data.</text>
</comment>
<protein>
    <recommendedName>
        <fullName evidence="5">Secreted protein</fullName>
    </recommendedName>
</protein>
<gene>
    <name evidence="3" type="ORF">ABZZ21_21460</name>
</gene>
<evidence type="ECO:0000313" key="4">
    <source>
        <dbReference type="Proteomes" id="UP001550210"/>
    </source>
</evidence>
<feature type="signal peptide" evidence="2">
    <location>
        <begin position="1"/>
        <end position="35"/>
    </location>
</feature>